<organism evidence="1 2">
    <name type="scientific">Petrolisthes cinctipes</name>
    <name type="common">Flat porcelain crab</name>
    <dbReference type="NCBI Taxonomy" id="88211"/>
    <lineage>
        <taxon>Eukaryota</taxon>
        <taxon>Metazoa</taxon>
        <taxon>Ecdysozoa</taxon>
        <taxon>Arthropoda</taxon>
        <taxon>Crustacea</taxon>
        <taxon>Multicrustacea</taxon>
        <taxon>Malacostraca</taxon>
        <taxon>Eumalacostraca</taxon>
        <taxon>Eucarida</taxon>
        <taxon>Decapoda</taxon>
        <taxon>Pleocyemata</taxon>
        <taxon>Anomura</taxon>
        <taxon>Galatheoidea</taxon>
        <taxon>Porcellanidae</taxon>
        <taxon>Petrolisthes</taxon>
    </lineage>
</organism>
<proteinExistence type="predicted"/>
<sequence length="74" mass="8519">MDVLGVFPHTHTHKSCGVVQETEEPSLFVVVHCVLPSINNNNINNSTSIYYRSLRNYNYNNNNFNNNYNNINCV</sequence>
<dbReference type="Proteomes" id="UP001286313">
    <property type="component" value="Unassembled WGS sequence"/>
</dbReference>
<evidence type="ECO:0000313" key="1">
    <source>
        <dbReference type="EMBL" id="KAK3875794.1"/>
    </source>
</evidence>
<dbReference type="EMBL" id="JAWQEG010001918">
    <property type="protein sequence ID" value="KAK3875794.1"/>
    <property type="molecule type" value="Genomic_DNA"/>
</dbReference>
<keyword evidence="2" id="KW-1185">Reference proteome</keyword>
<name>A0AAE1FL60_PETCI</name>
<accession>A0AAE1FL60</accession>
<protein>
    <submittedName>
        <fullName evidence="1">Uncharacterized protein</fullName>
    </submittedName>
</protein>
<dbReference type="AlphaFoldDB" id="A0AAE1FL60"/>
<evidence type="ECO:0000313" key="2">
    <source>
        <dbReference type="Proteomes" id="UP001286313"/>
    </source>
</evidence>
<gene>
    <name evidence="1" type="ORF">Pcinc_019348</name>
</gene>
<comment type="caution">
    <text evidence="1">The sequence shown here is derived from an EMBL/GenBank/DDBJ whole genome shotgun (WGS) entry which is preliminary data.</text>
</comment>
<reference evidence="1" key="1">
    <citation type="submission" date="2023-10" db="EMBL/GenBank/DDBJ databases">
        <title>Genome assemblies of two species of porcelain crab, Petrolisthes cinctipes and Petrolisthes manimaculis (Anomura: Porcellanidae).</title>
        <authorList>
            <person name="Angst P."/>
        </authorList>
    </citation>
    <scope>NUCLEOTIDE SEQUENCE</scope>
    <source>
        <strain evidence="1">PB745_01</strain>
        <tissue evidence="1">Gill</tissue>
    </source>
</reference>